<organism evidence="2">
    <name type="scientific">Thermosporothrix sp. COM3</name>
    <dbReference type="NCBI Taxonomy" id="2490863"/>
    <lineage>
        <taxon>Bacteria</taxon>
        <taxon>Bacillati</taxon>
        <taxon>Chloroflexota</taxon>
        <taxon>Ktedonobacteria</taxon>
        <taxon>Ktedonobacterales</taxon>
        <taxon>Thermosporotrichaceae</taxon>
        <taxon>Thermosporothrix</taxon>
    </lineage>
</organism>
<comment type="similarity">
    <text evidence="1">Belongs to the LOG family.</text>
</comment>
<evidence type="ECO:0000256" key="1">
    <source>
        <dbReference type="ARBA" id="ARBA00006763"/>
    </source>
</evidence>
<reference evidence="2" key="1">
    <citation type="submission" date="2018-12" db="EMBL/GenBank/DDBJ databases">
        <title>Novel natural products biosynthetic potential of the class Ktedonobacteria.</title>
        <authorList>
            <person name="Zheng Y."/>
            <person name="Saitou A."/>
            <person name="Wang C.M."/>
            <person name="Toyoda A."/>
            <person name="Minakuchi Y."/>
            <person name="Sekiguchi Y."/>
            <person name="Ueda K."/>
            <person name="Takano H."/>
            <person name="Sakai Y."/>
            <person name="Yokota A."/>
            <person name="Yabe S."/>
        </authorList>
    </citation>
    <scope>NUCLEOTIDE SEQUENCE</scope>
    <source>
        <strain evidence="2">COM3</strain>
    </source>
</reference>
<evidence type="ECO:0000313" key="2">
    <source>
        <dbReference type="EMBL" id="BBH91743.1"/>
    </source>
</evidence>
<sequence>MYRICLFAGSSPGPDCSQHAALQLGQAIAHRRWSLIYTTTPGGLAELAASAAQAAGGETIHLKATERDLQSELFTVQFLLQLADAIIVLPGGLETFTSLFELLRWKQRGWLAHKPLGLLNTHGYFKGILYQLQRAHLFGFEEAHPLLYLSSDPALLLDMCSQKTAGRGA</sequence>
<dbReference type="Gene3D" id="3.40.50.450">
    <property type="match status" value="2"/>
</dbReference>
<proteinExistence type="inferred from homology"/>
<protein>
    <submittedName>
        <fullName evidence="2">Cytokinin riboside 5'-monophosphate phosphoribohydrolase</fullName>
    </submittedName>
</protein>
<keyword evidence="2" id="KW-0378">Hydrolase</keyword>
<dbReference type="EMBL" id="AP019376">
    <property type="protein sequence ID" value="BBH91743.1"/>
    <property type="molecule type" value="Genomic_DNA"/>
</dbReference>
<accession>A0A455STJ3</accession>
<dbReference type="GO" id="GO:0005829">
    <property type="term" value="C:cytosol"/>
    <property type="evidence" value="ECO:0007669"/>
    <property type="project" value="TreeGrafter"/>
</dbReference>
<dbReference type="GO" id="GO:0016799">
    <property type="term" value="F:hydrolase activity, hydrolyzing N-glycosyl compounds"/>
    <property type="evidence" value="ECO:0007669"/>
    <property type="project" value="TreeGrafter"/>
</dbReference>
<dbReference type="SUPFAM" id="SSF102405">
    <property type="entry name" value="MCP/YpsA-like"/>
    <property type="match status" value="1"/>
</dbReference>
<dbReference type="Pfam" id="PF03641">
    <property type="entry name" value="Lysine_decarbox"/>
    <property type="match status" value="1"/>
</dbReference>
<gene>
    <name evidence="2" type="ORF">KTC_64940</name>
</gene>
<name>A0A455STJ3_9CHLR</name>
<dbReference type="PANTHER" id="PTHR31223">
    <property type="entry name" value="LOG FAMILY PROTEIN YJL055W"/>
    <property type="match status" value="1"/>
</dbReference>
<dbReference type="AlphaFoldDB" id="A0A455STJ3"/>
<dbReference type="GO" id="GO:0009691">
    <property type="term" value="P:cytokinin biosynthetic process"/>
    <property type="evidence" value="ECO:0007669"/>
    <property type="project" value="TreeGrafter"/>
</dbReference>
<dbReference type="PANTHER" id="PTHR31223:SF70">
    <property type="entry name" value="LOG FAMILY PROTEIN YJL055W"/>
    <property type="match status" value="1"/>
</dbReference>
<dbReference type="InterPro" id="IPR031100">
    <property type="entry name" value="LOG_fam"/>
</dbReference>